<dbReference type="InterPro" id="IPR026444">
    <property type="entry name" value="Secre_tail"/>
</dbReference>
<feature type="chain" id="PRO_5001991862" description="Secretion system C-terminal sorting domain-containing protein" evidence="2">
    <location>
        <begin position="32"/>
        <end position="482"/>
    </location>
</feature>
<protein>
    <recommendedName>
        <fullName evidence="3">Secretion system C-terminal sorting domain-containing protein</fullName>
    </recommendedName>
</protein>
<proteinExistence type="predicted"/>
<evidence type="ECO:0000256" key="1">
    <source>
        <dbReference type="ARBA" id="ARBA00022729"/>
    </source>
</evidence>
<evidence type="ECO:0000313" key="4">
    <source>
        <dbReference type="EMBL" id="KGO86696.1"/>
    </source>
</evidence>
<dbReference type="AlphaFoldDB" id="A0A0A2M542"/>
<feature type="domain" description="Secretion system C-terminal sorting" evidence="3">
    <location>
        <begin position="412"/>
        <end position="479"/>
    </location>
</feature>
<accession>A0A0A2M542</accession>
<keyword evidence="1 2" id="KW-0732">Signal</keyword>
<evidence type="ECO:0000259" key="3">
    <source>
        <dbReference type="Pfam" id="PF18962"/>
    </source>
</evidence>
<evidence type="ECO:0000256" key="2">
    <source>
        <dbReference type="SAM" id="SignalP"/>
    </source>
</evidence>
<reference evidence="4 5" key="1">
    <citation type="submission" date="2013-09" db="EMBL/GenBank/DDBJ databases">
        <authorList>
            <person name="Zeng Z."/>
            <person name="Chen C."/>
        </authorList>
    </citation>
    <scope>NUCLEOTIDE SEQUENCE [LARGE SCALE GENOMIC DNA]</scope>
    <source>
        <strain evidence="4 5">WB 3.3-2</strain>
    </source>
</reference>
<keyword evidence="5" id="KW-1185">Reference proteome</keyword>
<sequence>MKVKQLLNNKFVKASAIMGLSLLTFSGYSQINVTVDTTIPIEQWNGYMVVTGTDGTPAFNTGWGVSDIKTEFDTTNNQVILYPNYNTYGTGIDQDPTYWQIGEMGNKIMDGSTYIDTDDLNGQNFTFSGNVVSNTLAAGYTAIAFVKVFNADYSSTFANISVPLTTGNFTVTCNGADYPAAAHVQYGFTVHGLNGNPAQMAANGNVVVGASDPVIVEPTETIVSINTDSSLIAYANWFQLDGTTFINGSAWSVADIKTVLNAGDNTLDLHPNFSAYTDEVTNRPNESVFHNGEIGNSIFEGNTYVQDDTLAGQTFTYTGNTISNSLAAGYEATAFIKIFDANYSNLQMTTAPLVAAENFSISATPAAGSHVQYGYAIKGLNANPTQEATLGFARVGQAIAAVKSVAKNNVVLYPNPVANVLNINSQDVVENVQVINMLGQTVFTASPKTTNTSLNMSGLNSGVYTINTTVNGKINSSRFIKQ</sequence>
<feature type="signal peptide" evidence="2">
    <location>
        <begin position="1"/>
        <end position="31"/>
    </location>
</feature>
<dbReference type="OrthoDB" id="5381604at2"/>
<dbReference type="eggNOG" id="COG0739">
    <property type="taxonomic scope" value="Bacteria"/>
</dbReference>
<organism evidence="4 5">
    <name type="scientific">Flavobacterium rivuli WB 3.3-2 = DSM 21788</name>
    <dbReference type="NCBI Taxonomy" id="1121895"/>
    <lineage>
        <taxon>Bacteria</taxon>
        <taxon>Pseudomonadati</taxon>
        <taxon>Bacteroidota</taxon>
        <taxon>Flavobacteriia</taxon>
        <taxon>Flavobacteriales</taxon>
        <taxon>Flavobacteriaceae</taxon>
        <taxon>Flavobacterium</taxon>
    </lineage>
</organism>
<dbReference type="Pfam" id="PF18962">
    <property type="entry name" value="Por_Secre_tail"/>
    <property type="match status" value="1"/>
</dbReference>
<gene>
    <name evidence="4" type="ORF">Q765_08675</name>
</gene>
<dbReference type="NCBIfam" id="TIGR04183">
    <property type="entry name" value="Por_Secre_tail"/>
    <property type="match status" value="1"/>
</dbReference>
<comment type="caution">
    <text evidence="4">The sequence shown here is derived from an EMBL/GenBank/DDBJ whole genome shotgun (WGS) entry which is preliminary data.</text>
</comment>
<dbReference type="Proteomes" id="UP000030152">
    <property type="component" value="Unassembled WGS sequence"/>
</dbReference>
<dbReference type="EMBL" id="JRLX01000008">
    <property type="protein sequence ID" value="KGO86696.1"/>
    <property type="molecule type" value="Genomic_DNA"/>
</dbReference>
<dbReference type="STRING" id="1121895.GCA_000378485_00209"/>
<dbReference type="RefSeq" id="WP_020211334.1">
    <property type="nucleotide sequence ID" value="NZ_JRLX01000008.1"/>
</dbReference>
<evidence type="ECO:0000313" key="5">
    <source>
        <dbReference type="Proteomes" id="UP000030152"/>
    </source>
</evidence>
<name>A0A0A2M542_9FLAO</name>